<dbReference type="Pfam" id="PF01551">
    <property type="entry name" value="Peptidase_M23"/>
    <property type="match status" value="1"/>
</dbReference>
<feature type="signal peptide" evidence="2">
    <location>
        <begin position="1"/>
        <end position="22"/>
    </location>
</feature>
<feature type="compositionally biased region" description="Basic and acidic residues" evidence="1">
    <location>
        <begin position="52"/>
        <end position="73"/>
    </location>
</feature>
<feature type="chain" id="PRO_5005505916" evidence="2">
    <location>
        <begin position="23"/>
        <end position="453"/>
    </location>
</feature>
<protein>
    <submittedName>
        <fullName evidence="4">Septal ring factor EnvC, activator of murein hydrolases AmiA and AmiB</fullName>
    </submittedName>
</protein>
<name>A0A0K6IVZ4_9PROT</name>
<dbReference type="Proteomes" id="UP000182108">
    <property type="component" value="Unassembled WGS sequence"/>
</dbReference>
<dbReference type="EMBL" id="CYHH01000008">
    <property type="protein sequence ID" value="CUB07512.1"/>
    <property type="molecule type" value="Genomic_DNA"/>
</dbReference>
<feature type="domain" description="M23ase beta-sheet core" evidence="3">
    <location>
        <begin position="354"/>
        <end position="447"/>
    </location>
</feature>
<dbReference type="RefSeq" id="WP_055423793.1">
    <property type="nucleotide sequence ID" value="NZ_CYHH01000008.1"/>
</dbReference>
<feature type="compositionally biased region" description="Basic and acidic residues" evidence="1">
    <location>
        <begin position="244"/>
        <end position="285"/>
    </location>
</feature>
<dbReference type="InterPro" id="IPR016047">
    <property type="entry name" value="M23ase_b-sheet_dom"/>
</dbReference>
<evidence type="ECO:0000256" key="2">
    <source>
        <dbReference type="SAM" id="SignalP"/>
    </source>
</evidence>
<keyword evidence="4" id="KW-0378">Hydrolase</keyword>
<reference evidence="5" key="1">
    <citation type="submission" date="2015-08" db="EMBL/GenBank/DDBJ databases">
        <authorList>
            <person name="Babu N.S."/>
            <person name="Beckwith C.J."/>
            <person name="Beseler K.G."/>
            <person name="Brison A."/>
            <person name="Carone J.V."/>
            <person name="Caskin T.P."/>
            <person name="Diamond M."/>
            <person name="Durham M.E."/>
            <person name="Foxe J.M."/>
            <person name="Go M."/>
            <person name="Henderson B.A."/>
            <person name="Jones I.B."/>
            <person name="McGettigan J.A."/>
            <person name="Micheletti S.J."/>
            <person name="Nasrallah M.E."/>
            <person name="Ortiz D."/>
            <person name="Piller C.R."/>
            <person name="Privatt S.R."/>
            <person name="Schneider S.L."/>
            <person name="Sharp S."/>
            <person name="Smith T.C."/>
            <person name="Stanton J.D."/>
            <person name="Ullery H.E."/>
            <person name="Wilson R.J."/>
            <person name="Serrano M.G."/>
            <person name="Buck G."/>
            <person name="Lee V."/>
            <person name="Wang Y."/>
            <person name="Carvalho R."/>
            <person name="Voegtly L."/>
            <person name="Shi R."/>
            <person name="Duckworth R."/>
            <person name="Johnson A."/>
            <person name="Loviza R."/>
            <person name="Walstead R."/>
            <person name="Shah Z."/>
            <person name="Kiflezghi M."/>
            <person name="Wade K."/>
            <person name="Ball S.L."/>
            <person name="Bradley K.W."/>
            <person name="Asai D.J."/>
            <person name="Bowman C.A."/>
            <person name="Russell D.A."/>
            <person name="Pope W.H."/>
            <person name="Jacobs-Sera D."/>
            <person name="Hendrix R.W."/>
            <person name="Hatfull G.F."/>
        </authorList>
    </citation>
    <scope>NUCLEOTIDE SEQUENCE [LARGE SCALE GENOMIC DNA]</scope>
    <source>
        <strain evidence="5">JCM 19170</strain>
    </source>
</reference>
<evidence type="ECO:0000259" key="3">
    <source>
        <dbReference type="Pfam" id="PF01551"/>
    </source>
</evidence>
<evidence type="ECO:0000313" key="5">
    <source>
        <dbReference type="Proteomes" id="UP000182108"/>
    </source>
</evidence>
<dbReference type="GO" id="GO:0004222">
    <property type="term" value="F:metalloendopeptidase activity"/>
    <property type="evidence" value="ECO:0007669"/>
    <property type="project" value="TreeGrafter"/>
</dbReference>
<dbReference type="AlphaFoldDB" id="A0A0K6IVZ4"/>
<accession>A0A0K6IVZ4</accession>
<dbReference type="InterPro" id="IPR050570">
    <property type="entry name" value="Cell_wall_metabolism_enzyme"/>
</dbReference>
<feature type="compositionally biased region" description="Low complexity" evidence="1">
    <location>
        <begin position="286"/>
        <end position="296"/>
    </location>
</feature>
<keyword evidence="2" id="KW-0732">Signal</keyword>
<dbReference type="PANTHER" id="PTHR21666:SF270">
    <property type="entry name" value="MUREIN HYDROLASE ACTIVATOR ENVC"/>
    <property type="match status" value="1"/>
</dbReference>
<keyword evidence="5" id="KW-1185">Reference proteome</keyword>
<dbReference type="InterPro" id="IPR011055">
    <property type="entry name" value="Dup_hybrid_motif"/>
</dbReference>
<organism evidence="4 5">
    <name type="scientific">Tepidiphilus thermophilus</name>
    <dbReference type="NCBI Taxonomy" id="876478"/>
    <lineage>
        <taxon>Bacteria</taxon>
        <taxon>Pseudomonadati</taxon>
        <taxon>Pseudomonadota</taxon>
        <taxon>Hydrogenophilia</taxon>
        <taxon>Hydrogenophilales</taxon>
        <taxon>Hydrogenophilaceae</taxon>
        <taxon>Tepidiphilus</taxon>
    </lineage>
</organism>
<dbReference type="CDD" id="cd12797">
    <property type="entry name" value="M23_peptidase"/>
    <property type="match status" value="1"/>
</dbReference>
<feature type="region of interest" description="Disordered" evidence="1">
    <location>
        <begin position="244"/>
        <end position="332"/>
    </location>
</feature>
<dbReference type="Gene3D" id="6.10.250.3150">
    <property type="match status" value="1"/>
</dbReference>
<dbReference type="SUPFAM" id="SSF51261">
    <property type="entry name" value="Duplicated hybrid motif"/>
    <property type="match status" value="1"/>
</dbReference>
<dbReference type="FunFam" id="2.70.70.10:FF:000003">
    <property type="entry name" value="Murein hydrolase activator EnvC"/>
    <property type="match status" value="1"/>
</dbReference>
<dbReference type="Gene3D" id="2.70.70.10">
    <property type="entry name" value="Glucose Permease (Domain IIA)"/>
    <property type="match status" value="1"/>
</dbReference>
<dbReference type="SUPFAM" id="SSF57997">
    <property type="entry name" value="Tropomyosin"/>
    <property type="match status" value="1"/>
</dbReference>
<feature type="region of interest" description="Disordered" evidence="1">
    <location>
        <begin position="52"/>
        <end position="74"/>
    </location>
</feature>
<evidence type="ECO:0000313" key="4">
    <source>
        <dbReference type="EMBL" id="CUB07512.1"/>
    </source>
</evidence>
<dbReference type="PANTHER" id="PTHR21666">
    <property type="entry name" value="PEPTIDASE-RELATED"/>
    <property type="match status" value="1"/>
</dbReference>
<proteinExistence type="predicted"/>
<evidence type="ECO:0000256" key="1">
    <source>
        <dbReference type="SAM" id="MobiDB-lite"/>
    </source>
</evidence>
<sequence>MIGRRLAVSVGFILLAAAVVPAHPAGAPQGEGLGEKRSELQNLQREMQRIDREVRQTESRRRETEAKLQEAERAANASARKLERLRAEEEALSARIAENEATLAELERSIARHQEEVAAWAREYYRRQRPLDPIFSSEDPAEAGRRAHYLELLAADRARRIAALREQQSRAAALRTELKRRQERLVQVREEAAQEADRWQALAQQRRQLREELAQQLQAAKDRKREIEADAAALTQLVRRLEAQERARREEEARQERLRREEEARRERERREAARRAALQAKREASSASPAESSASPPSPKPPEDEAPSRPARRLADASAAGTPLSGLHGRLGWPVQGNLQGRFGASRPEGGTWRGVFIAAGAGQPVRAVADGVVAYADWLRGYGNLIILDHGGGYLTVYANADSLLREPQQRVRAGETIATTGTSGNMGRSGLYFEIRHNGEPLDPLRWIGG</sequence>
<gene>
    <name evidence="4" type="ORF">Ga0061068_10839</name>
</gene>